<dbReference type="Pfam" id="PF00078">
    <property type="entry name" value="RVT_1"/>
    <property type="match status" value="1"/>
</dbReference>
<accession>A0A3M6V9F1</accession>
<dbReference type="SUPFAM" id="SSF56672">
    <property type="entry name" value="DNA/RNA polymerases"/>
    <property type="match status" value="1"/>
</dbReference>
<evidence type="ECO:0000313" key="3">
    <source>
        <dbReference type="Proteomes" id="UP000282087"/>
    </source>
</evidence>
<feature type="domain" description="Reverse transcriptase" evidence="1">
    <location>
        <begin position="1"/>
        <end position="162"/>
    </location>
</feature>
<protein>
    <recommendedName>
        <fullName evidence="1">Reverse transcriptase domain-containing protein</fullName>
    </recommendedName>
</protein>
<dbReference type="AlphaFoldDB" id="A0A3M6V9F1"/>
<sequence length="462" mass="51909">MGVPVEYIQMCQGLNADAAFVVGNAVDGSTTAIKQRVGVFQGCPLSPHLFSAAISPLLHALQRLQDSGVQLSGDDRLGVSAYADDLKIFSSSKAGVTKQHGLVAEFLAWTGMTANPAKCRSMGVRRNSSGAVEADDLQLTLDDTIIPTMTHMQSYTYLGIGDGFDHVRRRVELAPKLKSLKQDATALMASGLAPWQVIKAVKVYLYPRVEYALRHLRPEDQHLESFDLHLRRGLRHLLRLPKNATNDFFYAPVSRGGLGLLPLVDLHAELQIAHGWQILHSPDTAIRRVAREQIFQIADIRHRLDRAHWQERCEELCELFLNGELGTSAHAPPKRRNGDIGSLWVDVRKNLKTFGLNIATMHAKPLSRTPAQPLQLRVPHHAEWLDQRNVLRYVKQLLRNLRWRAWCAHKDQGKTARARGRRQRIHHTAVWHVGNRLPLCRGRPSQHAGYKRCALAQTSTRT</sequence>
<reference evidence="2 3" key="1">
    <citation type="submission" date="2018-06" db="EMBL/GenBank/DDBJ databases">
        <title>Comparative genomics of downy mildews reveals potential adaptations to biotrophy.</title>
        <authorList>
            <person name="Fletcher K."/>
            <person name="Klosterman S.J."/>
            <person name="Derevnina L."/>
            <person name="Martin F."/>
            <person name="Koike S."/>
            <person name="Reyes Chin-Wo S."/>
            <person name="Mou B."/>
            <person name="Michelmore R."/>
        </authorList>
    </citation>
    <scope>NUCLEOTIDE SEQUENCE [LARGE SCALE GENOMIC DNA]</scope>
    <source>
        <strain evidence="2 3">R14</strain>
    </source>
</reference>
<dbReference type="InterPro" id="IPR043128">
    <property type="entry name" value="Rev_trsase/Diguanyl_cyclase"/>
</dbReference>
<gene>
    <name evidence="2" type="ORF">DD238_007979</name>
</gene>
<evidence type="ECO:0000313" key="2">
    <source>
        <dbReference type="EMBL" id="RMX62683.1"/>
    </source>
</evidence>
<dbReference type="VEuPathDB" id="FungiDB:DD237_007830"/>
<keyword evidence="3" id="KW-1185">Reference proteome</keyword>
<dbReference type="PANTHER" id="PTHR35450:SF2">
    <property type="entry name" value="REVERSE TRANSCRIPTASE DOMAIN-CONTAINING PROTEIN"/>
    <property type="match status" value="1"/>
</dbReference>
<dbReference type="InterPro" id="IPR043502">
    <property type="entry name" value="DNA/RNA_pol_sf"/>
</dbReference>
<proteinExistence type="predicted"/>
<dbReference type="PROSITE" id="PS50878">
    <property type="entry name" value="RT_POL"/>
    <property type="match status" value="1"/>
</dbReference>
<name>A0A3M6V9F1_9STRA</name>
<comment type="caution">
    <text evidence="2">The sequence shown here is derived from an EMBL/GenBank/DDBJ whole genome shotgun (WGS) entry which is preliminary data.</text>
</comment>
<dbReference type="Proteomes" id="UP000282087">
    <property type="component" value="Unassembled WGS sequence"/>
</dbReference>
<evidence type="ECO:0000259" key="1">
    <source>
        <dbReference type="PROSITE" id="PS50878"/>
    </source>
</evidence>
<dbReference type="InterPro" id="IPR000477">
    <property type="entry name" value="RT_dom"/>
</dbReference>
<dbReference type="EMBL" id="QLLG01000532">
    <property type="protein sequence ID" value="RMX62683.1"/>
    <property type="molecule type" value="Genomic_DNA"/>
</dbReference>
<dbReference type="Gene3D" id="3.30.70.270">
    <property type="match status" value="1"/>
</dbReference>
<dbReference type="PANTHER" id="PTHR35450">
    <property type="entry name" value="REVERSE TRANSCRIPTASE DOMAIN-CONTAINING PROTEIN"/>
    <property type="match status" value="1"/>
</dbReference>
<organism evidence="2 3">
    <name type="scientific">Peronospora effusa</name>
    <dbReference type="NCBI Taxonomy" id="542832"/>
    <lineage>
        <taxon>Eukaryota</taxon>
        <taxon>Sar</taxon>
        <taxon>Stramenopiles</taxon>
        <taxon>Oomycota</taxon>
        <taxon>Peronosporomycetes</taxon>
        <taxon>Peronosporales</taxon>
        <taxon>Peronosporaceae</taxon>
        <taxon>Peronospora</taxon>
    </lineage>
</organism>